<comment type="caution">
    <text evidence="5">The sequence shown here is derived from an EMBL/GenBank/DDBJ whole genome shotgun (WGS) entry which is preliminary data.</text>
</comment>
<evidence type="ECO:0000259" key="3">
    <source>
        <dbReference type="Pfam" id="PF16370"/>
    </source>
</evidence>
<feature type="chain" id="PRO_5004633265" evidence="1">
    <location>
        <begin position="22"/>
        <end position="520"/>
    </location>
</feature>
<evidence type="ECO:0000256" key="1">
    <source>
        <dbReference type="SAM" id="SignalP"/>
    </source>
</evidence>
<dbReference type="Pfam" id="PF16370">
    <property type="entry name" value="MetallophosC"/>
    <property type="match status" value="1"/>
</dbReference>
<organism evidence="5 6">
    <name type="scientific">Segatella baroniae F0067</name>
    <dbReference type="NCBI Taxonomy" id="1115809"/>
    <lineage>
        <taxon>Bacteria</taxon>
        <taxon>Pseudomonadati</taxon>
        <taxon>Bacteroidota</taxon>
        <taxon>Bacteroidia</taxon>
        <taxon>Bacteroidales</taxon>
        <taxon>Prevotellaceae</taxon>
        <taxon>Segatella</taxon>
    </lineage>
</organism>
<feature type="signal peptide" evidence="1">
    <location>
        <begin position="1"/>
        <end position="21"/>
    </location>
</feature>
<protein>
    <submittedName>
        <fullName evidence="5">Ser/Thr phosphatase family protein</fullName>
    </submittedName>
</protein>
<dbReference type="GO" id="GO:0016787">
    <property type="term" value="F:hydrolase activity"/>
    <property type="evidence" value="ECO:0007669"/>
    <property type="project" value="InterPro"/>
</dbReference>
<dbReference type="RefSeq" id="WP_021588861.1">
    <property type="nucleotide sequence ID" value="NZ_AWEY01000007.1"/>
</dbReference>
<dbReference type="InterPro" id="IPR051918">
    <property type="entry name" value="STPP_CPPED1"/>
</dbReference>
<dbReference type="Gene3D" id="3.60.21.10">
    <property type="match status" value="1"/>
</dbReference>
<feature type="domain" description="Calcineurin-like phosphoesterase" evidence="2">
    <location>
        <begin position="174"/>
        <end position="327"/>
    </location>
</feature>
<keyword evidence="1" id="KW-0732">Signal</keyword>
<dbReference type="SUPFAM" id="SSF56300">
    <property type="entry name" value="Metallo-dependent phosphatases"/>
    <property type="match status" value="1"/>
</dbReference>
<dbReference type="Pfam" id="PF16371">
    <property type="entry name" value="MetallophosN"/>
    <property type="match status" value="1"/>
</dbReference>
<gene>
    <name evidence="5" type="ORF">HMPREF9135_0637</name>
</gene>
<name>U2QGA4_9BACT</name>
<dbReference type="Pfam" id="PF00149">
    <property type="entry name" value="Metallophos"/>
    <property type="match status" value="1"/>
</dbReference>
<dbReference type="InterPro" id="IPR004843">
    <property type="entry name" value="Calcineurin-like_PHP"/>
</dbReference>
<evidence type="ECO:0000313" key="6">
    <source>
        <dbReference type="Proteomes" id="UP000016648"/>
    </source>
</evidence>
<dbReference type="PATRIC" id="fig|1115809.3.peg.461"/>
<reference evidence="5 6" key="1">
    <citation type="submission" date="2013-08" db="EMBL/GenBank/DDBJ databases">
        <authorList>
            <person name="Durkin A.S."/>
            <person name="Haft D.R."/>
            <person name="McCorrison J."/>
            <person name="Torralba M."/>
            <person name="Gillis M."/>
            <person name="Haft D.H."/>
            <person name="Methe B."/>
            <person name="Sutton G."/>
            <person name="Nelson K.E."/>
        </authorList>
    </citation>
    <scope>NUCLEOTIDE SEQUENCE [LARGE SCALE GENOMIC DNA]</scope>
    <source>
        <strain evidence="5 6">F0067</strain>
    </source>
</reference>
<proteinExistence type="predicted"/>
<dbReference type="Proteomes" id="UP000016648">
    <property type="component" value="Unassembled WGS sequence"/>
</dbReference>
<evidence type="ECO:0000259" key="4">
    <source>
        <dbReference type="Pfam" id="PF16371"/>
    </source>
</evidence>
<sequence length="520" mass="58151">MKNTFYYIASLLMAAVLTACGDEKIAERIGGNEDALTIKHKVGMNVVGRVTVDGSPREGVVVSDGITVVATDKNGEYQMRSSGRQHVFVSIPADCELPVEEGLPKFYKTLDFSKGHIIQRNFNLKRREPSKDFTLVAFADVQIGGKKDVAEFVNPVMPGILNHTSTLKGTVIGISLGDICWNNTDLYADYKREIVKNNFPVFSVIGNHDHNAKYHNDTESDIDFRNAFGPTYYSYNIGDWHIVVLDDIFYRGVTSHNDYDGSITQQQLDWLKKDLAFVDKSKSLIVGLHIPTSRRGSSEPGISNSNELYALIKDYHQVNILSGHVHNNCTTTLAPNMTEYSLGAVMGAWWNHFEHLGVCNDGSPRGYGVFTFSGNELKDEYYIGDETARDYQLKVYPPKEASMRFGRASGALTSPFDAVPLMTDDTHVLINIFNWHTTWKVEVKEDDGQWTVLDRNALTYDPLAVRLLQYGNPWEQRPSAGPGYTDHVFLYSPSNAAWKTITARATDPFGNVYTASANHE</sequence>
<feature type="domain" description="Calcineurin-like phosphoesterase C-terminal" evidence="3">
    <location>
        <begin position="339"/>
        <end position="513"/>
    </location>
</feature>
<dbReference type="EMBL" id="AWEY01000007">
    <property type="protein sequence ID" value="ERK40363.1"/>
    <property type="molecule type" value="Genomic_DNA"/>
</dbReference>
<evidence type="ECO:0000313" key="5">
    <source>
        <dbReference type="EMBL" id="ERK40363.1"/>
    </source>
</evidence>
<keyword evidence="6" id="KW-1185">Reference proteome</keyword>
<evidence type="ECO:0000259" key="2">
    <source>
        <dbReference type="Pfam" id="PF00149"/>
    </source>
</evidence>
<dbReference type="AlphaFoldDB" id="U2QGA4"/>
<dbReference type="InterPro" id="IPR032285">
    <property type="entry name" value="Metallophos_N"/>
</dbReference>
<accession>U2QGA4</accession>
<dbReference type="PANTHER" id="PTHR43143:SF1">
    <property type="entry name" value="SERINE_THREONINE-PROTEIN PHOSPHATASE CPPED1"/>
    <property type="match status" value="1"/>
</dbReference>
<dbReference type="InterPro" id="IPR032288">
    <property type="entry name" value="Metallophos_C"/>
</dbReference>
<dbReference type="PROSITE" id="PS51257">
    <property type="entry name" value="PROKAR_LIPOPROTEIN"/>
    <property type="match status" value="1"/>
</dbReference>
<feature type="domain" description="Calcineurin-like phosphoesterase N-terminal" evidence="4">
    <location>
        <begin position="48"/>
        <end position="124"/>
    </location>
</feature>
<dbReference type="PANTHER" id="PTHR43143">
    <property type="entry name" value="METALLOPHOSPHOESTERASE, CALCINEURIN SUPERFAMILY"/>
    <property type="match status" value="1"/>
</dbReference>
<dbReference type="InterPro" id="IPR029052">
    <property type="entry name" value="Metallo-depent_PP-like"/>
</dbReference>